<reference evidence="4" key="1">
    <citation type="submission" date="2015-09" db="EMBL/GenBank/DDBJ databases">
        <title>Whole genome sequence of Pseudomonas fluorescens FW300-N2C3.</title>
        <authorList>
            <person name="Ray J."/>
            <person name="Melnyk R."/>
            <person name="Deutschbauer A."/>
        </authorList>
    </citation>
    <scope>NUCLEOTIDE SEQUENCE [LARGE SCALE GENOMIC DNA]</scope>
    <source>
        <strain evidence="4">FW300-N2C3</strain>
    </source>
</reference>
<dbReference type="InterPro" id="IPR036291">
    <property type="entry name" value="NAD(P)-bd_dom_sf"/>
</dbReference>
<dbReference type="OrthoDB" id="9774191at2"/>
<organism evidence="3 4">
    <name type="scientific">Pseudomonas fluorescens</name>
    <dbReference type="NCBI Taxonomy" id="294"/>
    <lineage>
        <taxon>Bacteria</taxon>
        <taxon>Pseudomonadati</taxon>
        <taxon>Pseudomonadota</taxon>
        <taxon>Gammaproteobacteria</taxon>
        <taxon>Pseudomonadales</taxon>
        <taxon>Pseudomonadaceae</taxon>
        <taxon>Pseudomonas</taxon>
    </lineage>
</organism>
<accession>A0A0N9X521</accession>
<proteinExistence type="predicted"/>
<reference evidence="3 4" key="2">
    <citation type="journal article" date="2018" name="Nature">
        <title>Mutant phenotypes for thousands of bacterial genes of unknown function.</title>
        <authorList>
            <person name="Price M.N."/>
            <person name="Wetmore K.M."/>
            <person name="Waters R.J."/>
            <person name="Callaghan M."/>
            <person name="Ray J."/>
            <person name="Liu H."/>
            <person name="Kuehl J.V."/>
            <person name="Melnyk R.A."/>
            <person name="Lamson J.S."/>
            <person name="Suh Y."/>
            <person name="Carlson H.K."/>
            <person name="Esquivel Z."/>
            <person name="Sadeeshkumar H."/>
            <person name="Chakraborty R."/>
            <person name="Zane G.M."/>
            <person name="Rubin B.E."/>
            <person name="Wall J.D."/>
            <person name="Visel A."/>
            <person name="Bristow J."/>
            <person name="Blow M.J."/>
            <person name="Arkin A.P."/>
            <person name="Deutschbauer A.M."/>
        </authorList>
    </citation>
    <scope>NUCLEOTIDE SEQUENCE [LARGE SCALE GENOMIC DNA]</scope>
    <source>
        <strain evidence="3 4">FW300-N2C3</strain>
    </source>
</reference>
<dbReference type="EMBL" id="CP012831">
    <property type="protein sequence ID" value="ALI10355.1"/>
    <property type="molecule type" value="Genomic_DNA"/>
</dbReference>
<dbReference type="AlphaFoldDB" id="A0A0N9X521"/>
<name>A0A0N9X521_PSEFL</name>
<dbReference type="Gene3D" id="3.30.360.10">
    <property type="entry name" value="Dihydrodipicolinate Reductase, domain 2"/>
    <property type="match status" value="1"/>
</dbReference>
<sequence length="342" mass="37341">MSIRIAVIGAGIMGEDHARIIAQDLPGATLHVVCDASPERAKLIADRYGAADVSTDPLFTLSRSDVDAIIIASPDESHAVLTMAAIDAGKPALCEKPLSQSPDQCLAVIDKEASRGRQFVQLGFMRRFDPSYREMKSALSDGLIGRAVMMHNFHRNVEAPANFSGQMAISNSAPHEFDAARHVLDTEYVAISVFQPTHTSKDGVGAPVFMVLETREGHLVNIEINNNAHYGYDVRGELVGELGSVQLATPVHARFNTRLQGFERYAADWRPRFADAYRLQNKAFVEFITTGSFPVHAASAWDGYCAAIVAQAGIEALHQRRRVVLPTLEAPLLYRSREGATS</sequence>
<dbReference type="Proteomes" id="UP000059425">
    <property type="component" value="Chromosome"/>
</dbReference>
<dbReference type="RefSeq" id="WP_060742451.1">
    <property type="nucleotide sequence ID" value="NZ_CP012831.1"/>
</dbReference>
<evidence type="ECO:0000313" key="4">
    <source>
        <dbReference type="Proteomes" id="UP000059425"/>
    </source>
</evidence>
<dbReference type="PANTHER" id="PTHR43593">
    <property type="match status" value="1"/>
</dbReference>
<evidence type="ECO:0000259" key="1">
    <source>
        <dbReference type="Pfam" id="PF01408"/>
    </source>
</evidence>
<dbReference type="SUPFAM" id="SSF51735">
    <property type="entry name" value="NAD(P)-binding Rossmann-fold domains"/>
    <property type="match status" value="1"/>
</dbReference>
<dbReference type="Pfam" id="PF01408">
    <property type="entry name" value="GFO_IDH_MocA"/>
    <property type="match status" value="1"/>
</dbReference>
<dbReference type="InterPro" id="IPR000683">
    <property type="entry name" value="Gfo/Idh/MocA-like_OxRdtase_N"/>
</dbReference>
<dbReference type="SUPFAM" id="SSF55347">
    <property type="entry name" value="Glyceraldehyde-3-phosphate dehydrogenase-like, C-terminal domain"/>
    <property type="match status" value="1"/>
</dbReference>
<dbReference type="InterPro" id="IPR055170">
    <property type="entry name" value="GFO_IDH_MocA-like_dom"/>
</dbReference>
<protein>
    <submittedName>
        <fullName evidence="3">Myo-inositol 2-dehydrogenase</fullName>
    </submittedName>
</protein>
<dbReference type="PANTHER" id="PTHR43593:SF1">
    <property type="entry name" value="INOSITOL 2-DEHYDROGENASE"/>
    <property type="match status" value="1"/>
</dbReference>
<feature type="domain" description="Gfo/Idh/MocA-like oxidoreductase N-terminal" evidence="1">
    <location>
        <begin position="3"/>
        <end position="121"/>
    </location>
</feature>
<dbReference type="Gene3D" id="3.40.50.720">
    <property type="entry name" value="NAD(P)-binding Rossmann-like Domain"/>
    <property type="match status" value="1"/>
</dbReference>
<evidence type="ECO:0000259" key="2">
    <source>
        <dbReference type="Pfam" id="PF22725"/>
    </source>
</evidence>
<dbReference type="InterPro" id="IPR050424">
    <property type="entry name" value="Gfo-Idh-MocA_inositol_DH"/>
</dbReference>
<dbReference type="GO" id="GO:0000166">
    <property type="term" value="F:nucleotide binding"/>
    <property type="evidence" value="ECO:0007669"/>
    <property type="project" value="InterPro"/>
</dbReference>
<feature type="domain" description="GFO/IDH/MocA-like oxidoreductase" evidence="2">
    <location>
        <begin position="132"/>
        <end position="245"/>
    </location>
</feature>
<evidence type="ECO:0000313" key="3">
    <source>
        <dbReference type="EMBL" id="ALI10355.1"/>
    </source>
</evidence>
<dbReference type="Pfam" id="PF22725">
    <property type="entry name" value="GFO_IDH_MocA_C3"/>
    <property type="match status" value="1"/>
</dbReference>
<gene>
    <name evidence="3" type="ORF">AO356_27260</name>
</gene>